<organism evidence="1 2">
    <name type="scientific">Pistacia integerrima</name>
    <dbReference type="NCBI Taxonomy" id="434235"/>
    <lineage>
        <taxon>Eukaryota</taxon>
        <taxon>Viridiplantae</taxon>
        <taxon>Streptophyta</taxon>
        <taxon>Embryophyta</taxon>
        <taxon>Tracheophyta</taxon>
        <taxon>Spermatophyta</taxon>
        <taxon>Magnoliopsida</taxon>
        <taxon>eudicotyledons</taxon>
        <taxon>Gunneridae</taxon>
        <taxon>Pentapetalae</taxon>
        <taxon>rosids</taxon>
        <taxon>malvids</taxon>
        <taxon>Sapindales</taxon>
        <taxon>Anacardiaceae</taxon>
        <taxon>Pistacia</taxon>
    </lineage>
</organism>
<evidence type="ECO:0000313" key="1">
    <source>
        <dbReference type="EMBL" id="KAJ0047528.1"/>
    </source>
</evidence>
<comment type="caution">
    <text evidence="1">The sequence shown here is derived from an EMBL/GenBank/DDBJ whole genome shotgun (WGS) entry which is preliminary data.</text>
</comment>
<protein>
    <submittedName>
        <fullName evidence="1">Uncharacterized protein</fullName>
    </submittedName>
</protein>
<gene>
    <name evidence="1" type="ORF">Pint_16317</name>
</gene>
<accession>A0ACC0Z8Y5</accession>
<evidence type="ECO:0000313" key="2">
    <source>
        <dbReference type="Proteomes" id="UP001163603"/>
    </source>
</evidence>
<proteinExistence type="predicted"/>
<name>A0ACC0Z8Y5_9ROSI</name>
<reference evidence="2" key="1">
    <citation type="journal article" date="2023" name="G3 (Bethesda)">
        <title>Genome assembly and association tests identify interacting loci associated with vigor, precocity, and sex in interspecific pistachio rootstocks.</title>
        <authorList>
            <person name="Palmer W."/>
            <person name="Jacygrad E."/>
            <person name="Sagayaradj S."/>
            <person name="Cavanaugh K."/>
            <person name="Han R."/>
            <person name="Bertier L."/>
            <person name="Beede B."/>
            <person name="Kafkas S."/>
            <person name="Golino D."/>
            <person name="Preece J."/>
            <person name="Michelmore R."/>
        </authorList>
    </citation>
    <scope>NUCLEOTIDE SEQUENCE [LARGE SCALE GENOMIC DNA]</scope>
</reference>
<dbReference type="EMBL" id="CM047737">
    <property type="protein sequence ID" value="KAJ0047528.1"/>
    <property type="molecule type" value="Genomic_DNA"/>
</dbReference>
<sequence length="390" mass="43190">MPASGAHILVYPYPASGHIIPLLDLTHRLLTRGLNVTVVITPNNSSLLHPLLSSYPSSSLQTLVLPTPSWPTTSSSNRLLNMMRGLRELHYPALLSWFQSHPSPAVAILSDFLLGWTQQLASEVGVPRVVFSSSATLSLCISYALWTDLPKIEYLHNVNFQLSFLKIPNCPTYPGCQVSRIYREGKEGNPDWELFRSCVLEDKASWGVVFNSTIELERDYIDHITKDVGHDRVWAVGPLLPSDDDLAWSTSRGGTTAVPTYELLTWLNSRRDDSVVYVCFGSRQVLNSKQTDVLATGLEKSGIHFIWSLLVDELGVGIRVGENIENIPESTKLAQLFDESVNGTGPQRMKARELREAVMNAVSKGGSSDKDLDGFVNSINELKRNVETAV</sequence>
<keyword evidence="2" id="KW-1185">Reference proteome</keyword>
<dbReference type="Proteomes" id="UP001163603">
    <property type="component" value="Chromosome 2"/>
</dbReference>